<dbReference type="Gene3D" id="3.90.930.12">
    <property type="entry name" value="Ribosomal protein L6, alpha-beta domain"/>
    <property type="match status" value="2"/>
</dbReference>
<dbReference type="PANTHER" id="PTHR11655">
    <property type="entry name" value="60S/50S RIBOSOMAL PROTEIN L6/L9"/>
    <property type="match status" value="1"/>
</dbReference>
<name>A0A2U8DEN5_9GAMM</name>
<comment type="function">
    <text evidence="4 6">This protein binds to the 23S rRNA, and is important in its secondary structure. It is located near the subunit interface in the base of the L7/L12 stalk, and near the tRNA binding site of the peptidyltransferase center.</text>
</comment>
<dbReference type="RefSeq" id="WP_158341079.1">
    <property type="nucleotide sequence ID" value="NZ_CP029161.1"/>
</dbReference>
<gene>
    <name evidence="4" type="primary">rplF</name>
    <name evidence="8" type="ORF">DD681_00495</name>
</gene>
<dbReference type="GO" id="GO:0002181">
    <property type="term" value="P:cytoplasmic translation"/>
    <property type="evidence" value="ECO:0007669"/>
    <property type="project" value="TreeGrafter"/>
</dbReference>
<keyword evidence="2 4" id="KW-0689">Ribosomal protein</keyword>
<feature type="domain" description="Large ribosomal subunit protein uL6 alpha-beta" evidence="7">
    <location>
        <begin position="91"/>
        <end position="165"/>
    </location>
</feature>
<keyword evidence="4 6" id="KW-0699">rRNA-binding</keyword>
<evidence type="ECO:0000256" key="3">
    <source>
        <dbReference type="ARBA" id="ARBA00023274"/>
    </source>
</evidence>
<dbReference type="InterPro" id="IPR020040">
    <property type="entry name" value="Ribosomal_uL6_a/b-dom"/>
</dbReference>
<evidence type="ECO:0000256" key="1">
    <source>
        <dbReference type="ARBA" id="ARBA00009356"/>
    </source>
</evidence>
<dbReference type="InterPro" id="IPR036789">
    <property type="entry name" value="Ribosomal_uL6-like_a/b-dom_sf"/>
</dbReference>
<dbReference type="GO" id="GO:0022625">
    <property type="term" value="C:cytosolic large ribosomal subunit"/>
    <property type="evidence" value="ECO:0007669"/>
    <property type="project" value="UniProtKB-UniRule"/>
</dbReference>
<dbReference type="PRINTS" id="PR00059">
    <property type="entry name" value="RIBOSOMALL6"/>
</dbReference>
<evidence type="ECO:0000256" key="5">
    <source>
        <dbReference type="RuleBase" id="RU003869"/>
    </source>
</evidence>
<dbReference type="FunFam" id="3.90.930.12:FF:000001">
    <property type="entry name" value="50S ribosomal protein L6"/>
    <property type="match status" value="1"/>
</dbReference>
<evidence type="ECO:0000256" key="6">
    <source>
        <dbReference type="RuleBase" id="RU003870"/>
    </source>
</evidence>
<evidence type="ECO:0000259" key="7">
    <source>
        <dbReference type="Pfam" id="PF00347"/>
    </source>
</evidence>
<dbReference type="GO" id="GO:0019843">
    <property type="term" value="F:rRNA binding"/>
    <property type="evidence" value="ECO:0007669"/>
    <property type="project" value="UniProtKB-UniRule"/>
</dbReference>
<dbReference type="EMBL" id="CP029161">
    <property type="protein sequence ID" value="AWH90308.1"/>
    <property type="molecule type" value="Genomic_DNA"/>
</dbReference>
<evidence type="ECO:0000256" key="2">
    <source>
        <dbReference type="ARBA" id="ARBA00022980"/>
    </source>
</evidence>
<dbReference type="SUPFAM" id="SSF56053">
    <property type="entry name" value="Ribosomal protein L6"/>
    <property type="match status" value="2"/>
</dbReference>
<dbReference type="Pfam" id="PF00347">
    <property type="entry name" value="Ribosomal_L6"/>
    <property type="match status" value="2"/>
</dbReference>
<dbReference type="InterPro" id="IPR002358">
    <property type="entry name" value="Ribosomal_uL6_CS"/>
</dbReference>
<sequence length="178" mass="20033">MSRIAKRPIHVPENIQVQLNQQLISVKGKYGHLKRIIHDAVEVKYSNYTIVFSARPGFSDGWAQAGTSRALVSSMVTGVSEKFFKKLQFSGVGYRVSIVKENIVHMVLGYSHPILYTLPPDINVEVISPTEIIIKGIDKQLVGQIAANLRSYRKPEPYKGKGIRYSDETIHIKEAKKK</sequence>
<dbReference type="AlphaFoldDB" id="A0A2U8DEN5"/>
<dbReference type="PIRSF" id="PIRSF002162">
    <property type="entry name" value="Ribosomal_L6"/>
    <property type="match status" value="1"/>
</dbReference>
<keyword evidence="4 6" id="KW-0694">RNA-binding</keyword>
<evidence type="ECO:0000313" key="8">
    <source>
        <dbReference type="EMBL" id="AWH90308.1"/>
    </source>
</evidence>
<comment type="subunit">
    <text evidence="4">Part of the 50S ribosomal subunit.</text>
</comment>
<evidence type="ECO:0000256" key="4">
    <source>
        <dbReference type="HAMAP-Rule" id="MF_01365"/>
    </source>
</evidence>
<dbReference type="PANTHER" id="PTHR11655:SF14">
    <property type="entry name" value="LARGE RIBOSOMAL SUBUNIT PROTEIN UL6M"/>
    <property type="match status" value="1"/>
</dbReference>
<dbReference type="InterPro" id="IPR000702">
    <property type="entry name" value="Ribosomal_uL6-like"/>
</dbReference>
<dbReference type="NCBIfam" id="TIGR03654">
    <property type="entry name" value="L6_bact"/>
    <property type="match status" value="1"/>
</dbReference>
<comment type="similarity">
    <text evidence="1 4 5">Belongs to the universal ribosomal protein uL6 family.</text>
</comment>
<dbReference type="Proteomes" id="UP000244884">
    <property type="component" value="Chromosome"/>
</dbReference>
<dbReference type="HAMAP" id="MF_01365_B">
    <property type="entry name" value="Ribosomal_uL6_B"/>
    <property type="match status" value="1"/>
</dbReference>
<evidence type="ECO:0000313" key="9">
    <source>
        <dbReference type="Proteomes" id="UP000244884"/>
    </source>
</evidence>
<proteinExistence type="inferred from homology"/>
<dbReference type="InterPro" id="IPR019906">
    <property type="entry name" value="Ribosomal_uL6_bac-type"/>
</dbReference>
<reference evidence="8 9" key="1">
    <citation type="submission" date="2018-04" db="EMBL/GenBank/DDBJ databases">
        <title>Genome sequence of Buchnera aphidicola from Melaphis sacchari.</title>
        <authorList>
            <person name="Geib S.M."/>
            <person name="Palmer N.A."/>
            <person name="Sattler S.E."/>
            <person name="Sarath G."/>
        </authorList>
    </citation>
    <scope>NUCLEOTIDE SEQUENCE [LARGE SCALE GENOMIC DNA]</scope>
    <source>
        <strain evidence="8 9">LSU</strain>
    </source>
</reference>
<protein>
    <recommendedName>
        <fullName evidence="4">Large ribosomal subunit protein uL6</fullName>
    </recommendedName>
</protein>
<accession>A0A2U8DEN5</accession>
<dbReference type="OrthoDB" id="9805007at2"/>
<keyword evidence="3 4" id="KW-0687">Ribonucleoprotein</keyword>
<feature type="domain" description="Large ribosomal subunit protein uL6 alpha-beta" evidence="7">
    <location>
        <begin position="11"/>
        <end position="81"/>
    </location>
</feature>
<organism evidence="8 9">
    <name type="scientific">Buchnera aphidicola</name>
    <name type="common">Melanaphis sacchari</name>
    <dbReference type="NCBI Taxonomy" id="2173854"/>
    <lineage>
        <taxon>Bacteria</taxon>
        <taxon>Pseudomonadati</taxon>
        <taxon>Pseudomonadota</taxon>
        <taxon>Gammaproteobacteria</taxon>
        <taxon>Enterobacterales</taxon>
        <taxon>Erwiniaceae</taxon>
        <taxon>Buchnera</taxon>
    </lineage>
</organism>
<dbReference type="GO" id="GO:0003735">
    <property type="term" value="F:structural constituent of ribosome"/>
    <property type="evidence" value="ECO:0007669"/>
    <property type="project" value="UniProtKB-UniRule"/>
</dbReference>
<dbReference type="PROSITE" id="PS00525">
    <property type="entry name" value="RIBOSOMAL_L6_1"/>
    <property type="match status" value="1"/>
</dbReference>